<organism evidence="5 6">
    <name type="scientific">Talaromyces rugulosus</name>
    <name type="common">Penicillium rugulosum</name>
    <dbReference type="NCBI Taxonomy" id="121627"/>
    <lineage>
        <taxon>Eukaryota</taxon>
        <taxon>Fungi</taxon>
        <taxon>Dikarya</taxon>
        <taxon>Ascomycota</taxon>
        <taxon>Pezizomycotina</taxon>
        <taxon>Eurotiomycetes</taxon>
        <taxon>Eurotiomycetidae</taxon>
        <taxon>Eurotiales</taxon>
        <taxon>Trichocomaceae</taxon>
        <taxon>Talaromyces</taxon>
        <taxon>Talaromyces sect. Islandici</taxon>
    </lineage>
</organism>
<evidence type="ECO:0000256" key="1">
    <source>
        <dbReference type="ARBA" id="ARBA00022603"/>
    </source>
</evidence>
<dbReference type="SUPFAM" id="SSF56436">
    <property type="entry name" value="C-type lectin-like"/>
    <property type="match status" value="1"/>
</dbReference>
<dbReference type="InterPro" id="IPR019257">
    <property type="entry name" value="MeTrfase_dom"/>
</dbReference>
<dbReference type="InterPro" id="IPR029063">
    <property type="entry name" value="SAM-dependent_MTases_sf"/>
</dbReference>
<dbReference type="GeneID" id="55992653"/>
<feature type="domain" description="Histidine-specific methyltransferase SAM-dependent" evidence="4">
    <location>
        <begin position="30"/>
        <end position="333"/>
    </location>
</feature>
<keyword evidence="2" id="KW-0808">Transferase</keyword>
<dbReference type="RefSeq" id="XP_035344213.1">
    <property type="nucleotide sequence ID" value="XM_035488320.1"/>
</dbReference>
<evidence type="ECO:0000256" key="2">
    <source>
        <dbReference type="ARBA" id="ARBA00022679"/>
    </source>
</evidence>
<reference evidence="6" key="1">
    <citation type="submission" date="2020-06" db="EMBL/GenBank/DDBJ databases">
        <title>A chromosome-scale genome assembly of Talaromyces rugulosus W13939.</title>
        <authorList>
            <person name="Wang B."/>
            <person name="Guo L."/>
            <person name="Ye K."/>
            <person name="Wang L."/>
        </authorList>
    </citation>
    <scope>NUCLEOTIDE SEQUENCE [LARGE SCALE GENOMIC DNA]</scope>
    <source>
        <strain evidence="6">W13939</strain>
    </source>
</reference>
<keyword evidence="1" id="KW-0489">Methyltransferase</keyword>
<sequence>MSPALVLNNSAVDIIDIRVKDSGGFSAVDAIQDGLDPPQGKARSFPTLLLYDTVGLRLFEEITYLDEYYLTNAEIQTLETHARAIAKRLPENSQIVELGSGNLRKVEILLKQFEDMQKRVDYWALDLSLEELKRTFVEVSPQSYQYVQLKGLHGTYDDAIEWLKDPENRKQPTCVISLGSSMGNFNRPAAAEFLNQYARLLGPADSLIIGLDSCKDRNRVYGAYNDSQGVTRRFYVNGLIHANEVLGHEAFKLDQWTIESSYNDTDGCHRAFYVPTQDVSINGIRLQKGERILFEEAYKYNAQERDHLWRRAGLINVAALGNATDDYHLHMLSSASLRFATPPSEYSLGSIPNWEEWKSLWAAWDIVSKTMVPREELLAQPIKLRNALIFYLGHIPTFLDIHLTRATRSKLTEPKNYRLIFERGVDPDVDNPEQCHTHSEIPDEWPALGEILNYQENVRSRVQRLLKTENLTQNRILSEAFWISFEHEVMHIETFLYMLLQSDKTLPPTGIAIPDFEKIALDARCNEKENEWFSIPQQTFTIGLADDDKAAVPHGSFGWDNEKPQRSVTVPAFEAQGRAVTNLEYLQYMEQSGNHRMPASWVIQAANSWNGTFNGLHADGAASGHGNNMFNYAVRTVFGPVSFVLAADWPVMASYDELSGYAEWKNCRLPTFEEARSIYRHAAALKKERSNGVSNGASNGHRLHNQDSLFVDLSGANVGFQHWHPVPVTPNGDKLAGQSELGGVWEWTSSLLSKHEGFEAMDIYPGYTSDFFDGKHHVVLGGSWATHPRIAGRTSFVNWYQHNYPYAWAGARLVRDI</sequence>
<dbReference type="Gene3D" id="3.90.1580.10">
    <property type="entry name" value="paralog of FGE (formylglycine-generating enzyme)"/>
    <property type="match status" value="1"/>
</dbReference>
<dbReference type="GO" id="GO:0032259">
    <property type="term" value="P:methylation"/>
    <property type="evidence" value="ECO:0007669"/>
    <property type="project" value="UniProtKB-KW"/>
</dbReference>
<dbReference type="PANTHER" id="PTHR43397:SF1">
    <property type="entry name" value="ERGOTHIONEINE BIOSYNTHESIS PROTEIN 1"/>
    <property type="match status" value="1"/>
</dbReference>
<dbReference type="InterPro" id="IPR042095">
    <property type="entry name" value="SUMF_sf"/>
</dbReference>
<dbReference type="InterPro" id="IPR051128">
    <property type="entry name" value="EgtD_Methyltrsf_superfamily"/>
</dbReference>
<dbReference type="OrthoDB" id="659at2759"/>
<dbReference type="Pfam" id="PF10017">
    <property type="entry name" value="Methyltransf_33"/>
    <property type="match status" value="1"/>
</dbReference>
<evidence type="ECO:0000259" key="3">
    <source>
        <dbReference type="Pfam" id="PF03781"/>
    </source>
</evidence>
<dbReference type="NCBIfam" id="TIGR03439">
    <property type="entry name" value="methyl_EasF"/>
    <property type="match status" value="1"/>
</dbReference>
<evidence type="ECO:0000259" key="4">
    <source>
        <dbReference type="Pfam" id="PF10017"/>
    </source>
</evidence>
<dbReference type="InterPro" id="IPR005532">
    <property type="entry name" value="SUMF_dom"/>
</dbReference>
<dbReference type="AlphaFoldDB" id="A0A7H8QX06"/>
<accession>A0A7H8QX06</accession>
<dbReference type="KEGG" id="trg:TRUGW13939_05155"/>
<name>A0A7H8QX06_TALRU</name>
<dbReference type="EMBL" id="CP055900">
    <property type="protein sequence ID" value="QKX58035.1"/>
    <property type="molecule type" value="Genomic_DNA"/>
</dbReference>
<dbReference type="Gene3D" id="3.40.50.150">
    <property type="entry name" value="Vaccinia Virus protein VP39"/>
    <property type="match status" value="1"/>
</dbReference>
<dbReference type="GO" id="GO:0008168">
    <property type="term" value="F:methyltransferase activity"/>
    <property type="evidence" value="ECO:0007669"/>
    <property type="project" value="UniProtKB-KW"/>
</dbReference>
<keyword evidence="6" id="KW-1185">Reference proteome</keyword>
<dbReference type="InterPro" id="IPR017805">
    <property type="entry name" value="SAM_MeTrfase_EasF-type_put"/>
</dbReference>
<dbReference type="InterPro" id="IPR016187">
    <property type="entry name" value="CTDL_fold"/>
</dbReference>
<evidence type="ECO:0000313" key="5">
    <source>
        <dbReference type="EMBL" id="QKX58035.1"/>
    </source>
</evidence>
<evidence type="ECO:0000313" key="6">
    <source>
        <dbReference type="Proteomes" id="UP000509510"/>
    </source>
</evidence>
<dbReference type="Pfam" id="PF03781">
    <property type="entry name" value="FGE-sulfatase"/>
    <property type="match status" value="1"/>
</dbReference>
<gene>
    <name evidence="5" type="ORF">TRUGW13939_05155</name>
</gene>
<dbReference type="Proteomes" id="UP000509510">
    <property type="component" value="Chromosome III"/>
</dbReference>
<proteinExistence type="predicted"/>
<feature type="domain" description="Sulfatase-modifying factor enzyme-like" evidence="3">
    <location>
        <begin position="555"/>
        <end position="815"/>
    </location>
</feature>
<dbReference type="PANTHER" id="PTHR43397">
    <property type="entry name" value="ERGOTHIONEINE BIOSYNTHESIS PROTEIN 1"/>
    <property type="match status" value="1"/>
</dbReference>
<protein>
    <submittedName>
        <fullName evidence="5">Uncharacterized protein</fullName>
    </submittedName>
</protein>